<dbReference type="InterPro" id="IPR029048">
    <property type="entry name" value="HSP70_C_sf"/>
</dbReference>
<dbReference type="GO" id="GO:0140662">
    <property type="term" value="F:ATP-dependent protein folding chaperone"/>
    <property type="evidence" value="ECO:0007669"/>
    <property type="project" value="InterPro"/>
</dbReference>
<evidence type="ECO:0000256" key="6">
    <source>
        <dbReference type="SAM" id="SignalP"/>
    </source>
</evidence>
<name>A0A438MSP8_EXOME</name>
<evidence type="ECO:0000256" key="1">
    <source>
        <dbReference type="ARBA" id="ARBA00022741"/>
    </source>
</evidence>
<accession>A0A438MSP8</accession>
<dbReference type="FunFam" id="3.90.640.10:FF:000039">
    <property type="entry name" value="Hsp70 family chaperone Lhs1/Orp150"/>
    <property type="match status" value="1"/>
</dbReference>
<feature type="region of interest" description="Disordered" evidence="5">
    <location>
        <begin position="838"/>
        <end position="882"/>
    </location>
</feature>
<dbReference type="EMBL" id="NAJM01000057">
    <property type="protein sequence ID" value="RVX66661.1"/>
    <property type="molecule type" value="Genomic_DNA"/>
</dbReference>
<dbReference type="GO" id="GO:0034663">
    <property type="term" value="C:endoplasmic reticulum chaperone complex"/>
    <property type="evidence" value="ECO:0007669"/>
    <property type="project" value="TreeGrafter"/>
</dbReference>
<gene>
    <name evidence="7" type="ORF">B0A52_09474</name>
</gene>
<dbReference type="InterPro" id="IPR013126">
    <property type="entry name" value="Hsp_70_fam"/>
</dbReference>
<dbReference type="SUPFAM" id="SSF53067">
    <property type="entry name" value="Actin-like ATPase domain"/>
    <property type="match status" value="2"/>
</dbReference>
<dbReference type="SUPFAM" id="SSF100934">
    <property type="entry name" value="Heat shock protein 70kD (HSP70), C-terminal subdomain"/>
    <property type="match status" value="1"/>
</dbReference>
<dbReference type="OrthoDB" id="10262720at2759"/>
<evidence type="ECO:0000256" key="5">
    <source>
        <dbReference type="SAM" id="MobiDB-lite"/>
    </source>
</evidence>
<dbReference type="PANTHER" id="PTHR45639">
    <property type="entry name" value="HSC70CB, ISOFORM G-RELATED"/>
    <property type="match status" value="1"/>
</dbReference>
<evidence type="ECO:0000313" key="8">
    <source>
        <dbReference type="Proteomes" id="UP000288859"/>
    </source>
</evidence>
<keyword evidence="2" id="KW-0067">ATP-binding</keyword>
<evidence type="ECO:0000256" key="4">
    <source>
        <dbReference type="SAM" id="Coils"/>
    </source>
</evidence>
<dbReference type="Gene3D" id="3.30.420.40">
    <property type="match status" value="2"/>
</dbReference>
<dbReference type="AlphaFoldDB" id="A0A438MSP8"/>
<dbReference type="Gene3D" id="1.20.1270.10">
    <property type="match status" value="1"/>
</dbReference>
<feature type="compositionally biased region" description="Low complexity" evidence="5">
    <location>
        <begin position="641"/>
        <end position="668"/>
    </location>
</feature>
<dbReference type="Gene3D" id="3.30.30.30">
    <property type="match status" value="1"/>
</dbReference>
<dbReference type="InterPro" id="IPR043129">
    <property type="entry name" value="ATPase_NBD"/>
</dbReference>
<protein>
    <recommendedName>
        <fullName evidence="9">Actin-like ATPase domain-containing protein</fullName>
    </recommendedName>
</protein>
<dbReference type="CDD" id="cd10230">
    <property type="entry name" value="ASKHA_NBD_HSP70_HYOU1"/>
    <property type="match status" value="1"/>
</dbReference>
<keyword evidence="4" id="KW-0175">Coiled coil</keyword>
<keyword evidence="6" id="KW-0732">Signal</keyword>
<feature type="compositionally biased region" description="Acidic residues" evidence="5">
    <location>
        <begin position="852"/>
        <end position="861"/>
    </location>
</feature>
<reference evidence="7 8" key="1">
    <citation type="submission" date="2017-03" db="EMBL/GenBank/DDBJ databases">
        <title>Genomes of endolithic fungi from Antarctica.</title>
        <authorList>
            <person name="Coleine C."/>
            <person name="Masonjones S."/>
            <person name="Stajich J.E."/>
        </authorList>
    </citation>
    <scope>NUCLEOTIDE SEQUENCE [LARGE SCALE GENOMIC DNA]</scope>
    <source>
        <strain evidence="7 8">CCFEE 6314</strain>
    </source>
</reference>
<comment type="caution">
    <text evidence="7">The sequence shown here is derived from an EMBL/GenBank/DDBJ whole genome shotgun (WGS) entry which is preliminary data.</text>
</comment>
<evidence type="ECO:0000313" key="7">
    <source>
        <dbReference type="EMBL" id="RVX66661.1"/>
    </source>
</evidence>
<feature type="compositionally biased region" description="Low complexity" evidence="5">
    <location>
        <begin position="970"/>
        <end position="996"/>
    </location>
</feature>
<dbReference type="FunFam" id="3.30.420.40:FF:000171">
    <property type="entry name" value="Heat shock 70 kDa protein 4"/>
    <property type="match status" value="1"/>
</dbReference>
<keyword evidence="1" id="KW-0547">Nucleotide-binding</keyword>
<keyword evidence="3" id="KW-0143">Chaperone</keyword>
<dbReference type="PANTHER" id="PTHR45639:SF3">
    <property type="entry name" value="HYPOXIA UP-REGULATED PROTEIN 1"/>
    <property type="match status" value="1"/>
</dbReference>
<dbReference type="VEuPathDB" id="FungiDB:PV10_06963"/>
<dbReference type="GO" id="GO:0005524">
    <property type="term" value="F:ATP binding"/>
    <property type="evidence" value="ECO:0007669"/>
    <property type="project" value="UniProtKB-KW"/>
</dbReference>
<evidence type="ECO:0000256" key="3">
    <source>
        <dbReference type="ARBA" id="ARBA00023186"/>
    </source>
</evidence>
<dbReference type="Gene3D" id="3.90.640.10">
    <property type="entry name" value="Actin, Chain A, domain 4"/>
    <property type="match status" value="1"/>
</dbReference>
<feature type="chain" id="PRO_5019011881" description="Actin-like ATPase domain-containing protein" evidence="6">
    <location>
        <begin position="30"/>
        <end position="1002"/>
    </location>
</feature>
<feature type="compositionally biased region" description="Low complexity" evidence="5">
    <location>
        <begin position="838"/>
        <end position="851"/>
    </location>
</feature>
<feature type="coiled-coil region" evidence="4">
    <location>
        <begin position="799"/>
        <end position="826"/>
    </location>
</feature>
<evidence type="ECO:0008006" key="9">
    <source>
        <dbReference type="Google" id="ProtNLM"/>
    </source>
</evidence>
<dbReference type="Proteomes" id="UP000288859">
    <property type="component" value="Unassembled WGS sequence"/>
</dbReference>
<dbReference type="PRINTS" id="PR00301">
    <property type="entry name" value="HEATSHOCK70"/>
</dbReference>
<sequence>MTPPGRRKTSILSLLPLLILLFLTTGTDAASAVLGIDLGTEYFKAAIAKPGSPIDIVLSKDSKRREAATLAFKPSRAQNNDPDAFPERLYGGDAVALAARFPSDVYPNLKTLLGLDASSSLVQEYSARYPGLSIETIPRADGDAVGGTVGFKSKSFPSNKDRDGQVFMVEELLAMEFKNVRANAEAAVVQGTFVTDVVITVPSFYTAEERRAVELAADLAGLRVLGLVSDGLAVGLNYATHRTFDSVSDGAKPEYHLVYDVGAGSATATVLKFQGRTIKGPTKRNQTIQEVIVLGTGYDRTLGGDSLNDLIVDDMVNQFLESPKIQKLGLAATTIKSHGKTAARLWKDAERMRQLLSANAVASASFEGLYDDEINFKYSLTREKFEKLAASHANRIEPPILAALDAAGLGLNDLNSIILHGGLVRTPFVQKELEKIVGDAAKLKSNVNADEAAAMGAGFKAAALSPSFRVKDIRDTDISGSPITLKWSSDGKERSQKLFTSSSHVGSEKQVPVKALDDLTLSFHQLVGEEEVGILDVATTNLTKSVTQLKDKYGCGAANITTVFNIRLSTVNGTPEVISGAVSCQTDGGKAGGVIDNVKGLFGFGAKKEDEQKVLEDTETEDLPLTPLPVSDPTSSGSTVTPSISTSSGQSDSSSTASSKSSQAAKPTSSTVSIPLALRATTVGLNAPPSASLSKLRGRLDQFDVSDRNSALLAEALNTLEAFTYRARDYLDDVTFISASSEKTRNEIEALISDTSDWLYGEGSDAKIGEFKARLKALKALVDPVLKRTDEANKRPKAVKELQAKLETLSGMAKNVKERIEQAAESAASISSSLAEAASSSGSSTTASSDPASEDDLEDDPYGTSSASEPKETAPVIMPVEYSEEDLKSLTNKYEKVKSWLEEKLAAQEKLGPYDDPVVLTSDLEAKGDEVQRVSADMAMKAIRMKQQNSQKLKASAKKVKSSKTKKSKSSTSTGSDTTTSSVESSATTSSTTTTTQVRDEL</sequence>
<evidence type="ECO:0000256" key="2">
    <source>
        <dbReference type="ARBA" id="ARBA00022840"/>
    </source>
</evidence>
<feature type="compositionally biased region" description="Basic residues" evidence="5">
    <location>
        <begin position="955"/>
        <end position="969"/>
    </location>
</feature>
<feature type="signal peptide" evidence="6">
    <location>
        <begin position="1"/>
        <end position="29"/>
    </location>
</feature>
<organism evidence="7 8">
    <name type="scientific">Exophiala mesophila</name>
    <name type="common">Black yeast-like fungus</name>
    <dbReference type="NCBI Taxonomy" id="212818"/>
    <lineage>
        <taxon>Eukaryota</taxon>
        <taxon>Fungi</taxon>
        <taxon>Dikarya</taxon>
        <taxon>Ascomycota</taxon>
        <taxon>Pezizomycotina</taxon>
        <taxon>Eurotiomycetes</taxon>
        <taxon>Chaetothyriomycetidae</taxon>
        <taxon>Chaetothyriales</taxon>
        <taxon>Herpotrichiellaceae</taxon>
        <taxon>Exophiala</taxon>
    </lineage>
</organism>
<proteinExistence type="predicted"/>
<dbReference type="Pfam" id="PF00012">
    <property type="entry name" value="HSP70"/>
    <property type="match status" value="1"/>
</dbReference>
<feature type="region of interest" description="Disordered" evidence="5">
    <location>
        <begin position="614"/>
        <end position="668"/>
    </location>
</feature>
<dbReference type="GO" id="GO:0030968">
    <property type="term" value="P:endoplasmic reticulum unfolded protein response"/>
    <property type="evidence" value="ECO:0007669"/>
    <property type="project" value="TreeGrafter"/>
</dbReference>
<feature type="region of interest" description="Disordered" evidence="5">
    <location>
        <begin position="940"/>
        <end position="1002"/>
    </location>
</feature>